<dbReference type="GO" id="GO:0004673">
    <property type="term" value="F:protein histidine kinase activity"/>
    <property type="evidence" value="ECO:0007669"/>
    <property type="project" value="UniProtKB-EC"/>
</dbReference>
<reference evidence="11 12" key="1">
    <citation type="journal article" date="2019" name="Int. J. Syst. Evol. Microbiol.">
        <title>The Global Catalogue of Microorganisms (GCM) 10K type strain sequencing project: providing services to taxonomists for standard genome sequencing and annotation.</title>
        <authorList>
            <consortium name="The Broad Institute Genomics Platform"/>
            <consortium name="The Broad Institute Genome Sequencing Center for Infectious Disease"/>
            <person name="Wu L."/>
            <person name="Ma J."/>
        </authorList>
    </citation>
    <scope>NUCLEOTIDE SEQUENCE [LARGE SCALE GENOMIC DNA]</scope>
    <source>
        <strain evidence="11 12">CGMCC 1.12125</strain>
    </source>
</reference>
<dbReference type="InterPro" id="IPR036890">
    <property type="entry name" value="HATPase_C_sf"/>
</dbReference>
<dbReference type="SMART" id="SM00448">
    <property type="entry name" value="REC"/>
    <property type="match status" value="1"/>
</dbReference>
<feature type="domain" description="PAC" evidence="10">
    <location>
        <begin position="223"/>
        <end position="276"/>
    </location>
</feature>
<keyword evidence="4" id="KW-0418">Kinase</keyword>
<dbReference type="Gene3D" id="3.40.50.2300">
    <property type="match status" value="1"/>
</dbReference>
<keyword evidence="6" id="KW-0597">Phosphoprotein</keyword>
<dbReference type="NCBIfam" id="TIGR00229">
    <property type="entry name" value="sensory_box"/>
    <property type="match status" value="3"/>
</dbReference>
<feature type="domain" description="Histidine kinase" evidence="7">
    <location>
        <begin position="528"/>
        <end position="717"/>
    </location>
</feature>
<keyword evidence="5" id="KW-0902">Two-component regulatory system</keyword>
<dbReference type="PROSITE" id="PS50109">
    <property type="entry name" value="HIS_KIN"/>
    <property type="match status" value="1"/>
</dbReference>
<dbReference type="SUPFAM" id="SSF55785">
    <property type="entry name" value="PYP-like sensor domain (PAS domain)"/>
    <property type="match status" value="3"/>
</dbReference>
<feature type="domain" description="PAS" evidence="9">
    <location>
        <begin position="273"/>
        <end position="321"/>
    </location>
</feature>
<dbReference type="CDD" id="cd00130">
    <property type="entry name" value="PAS"/>
    <property type="match status" value="3"/>
</dbReference>
<evidence type="ECO:0000256" key="5">
    <source>
        <dbReference type="ARBA" id="ARBA00023012"/>
    </source>
</evidence>
<dbReference type="InterPro" id="IPR000014">
    <property type="entry name" value="PAS"/>
</dbReference>
<feature type="domain" description="Response regulatory" evidence="8">
    <location>
        <begin position="25"/>
        <end position="141"/>
    </location>
</feature>
<evidence type="ECO:0000313" key="11">
    <source>
        <dbReference type="EMBL" id="MFD1586770.1"/>
    </source>
</evidence>
<dbReference type="PROSITE" id="PS50110">
    <property type="entry name" value="RESPONSE_REGULATORY"/>
    <property type="match status" value="1"/>
</dbReference>
<dbReference type="SMART" id="SM00387">
    <property type="entry name" value="HATPase_c"/>
    <property type="match status" value="1"/>
</dbReference>
<dbReference type="Gene3D" id="1.10.287.130">
    <property type="match status" value="1"/>
</dbReference>
<evidence type="ECO:0000256" key="4">
    <source>
        <dbReference type="ARBA" id="ARBA00022777"/>
    </source>
</evidence>
<dbReference type="InterPro" id="IPR001610">
    <property type="entry name" value="PAC"/>
</dbReference>
<dbReference type="Pfam" id="PF02518">
    <property type="entry name" value="HATPase_c"/>
    <property type="match status" value="1"/>
</dbReference>
<dbReference type="PANTHER" id="PTHR43711:SF1">
    <property type="entry name" value="HISTIDINE KINASE 1"/>
    <property type="match status" value="1"/>
</dbReference>
<evidence type="ECO:0000259" key="9">
    <source>
        <dbReference type="PROSITE" id="PS50112"/>
    </source>
</evidence>
<feature type="modified residue" description="4-aspartylphosphate" evidence="6">
    <location>
        <position position="76"/>
    </location>
</feature>
<dbReference type="InterPro" id="IPR035965">
    <property type="entry name" value="PAS-like_dom_sf"/>
</dbReference>
<dbReference type="CDD" id="cd00156">
    <property type="entry name" value="REC"/>
    <property type="match status" value="1"/>
</dbReference>
<dbReference type="EMBL" id="JBHUDJ010000003">
    <property type="protein sequence ID" value="MFD1586770.1"/>
    <property type="molecule type" value="Genomic_DNA"/>
</dbReference>
<dbReference type="InterPro" id="IPR003594">
    <property type="entry name" value="HATPase_dom"/>
</dbReference>
<dbReference type="SUPFAM" id="SSF52172">
    <property type="entry name" value="CheY-like"/>
    <property type="match status" value="1"/>
</dbReference>
<dbReference type="InterPro" id="IPR050736">
    <property type="entry name" value="Sensor_HK_Regulatory"/>
</dbReference>
<dbReference type="InterPro" id="IPR003661">
    <property type="entry name" value="HisK_dim/P_dom"/>
</dbReference>
<evidence type="ECO:0000256" key="6">
    <source>
        <dbReference type="PROSITE-ProRule" id="PRU00169"/>
    </source>
</evidence>
<evidence type="ECO:0000259" key="10">
    <source>
        <dbReference type="PROSITE" id="PS50113"/>
    </source>
</evidence>
<name>A0ABD6C9A0_9EURY</name>
<evidence type="ECO:0000256" key="3">
    <source>
        <dbReference type="ARBA" id="ARBA00022679"/>
    </source>
</evidence>
<evidence type="ECO:0000313" key="12">
    <source>
        <dbReference type="Proteomes" id="UP001597119"/>
    </source>
</evidence>
<keyword evidence="12" id="KW-1185">Reference proteome</keyword>
<dbReference type="InterPro" id="IPR001789">
    <property type="entry name" value="Sig_transdc_resp-reg_receiver"/>
</dbReference>
<feature type="domain" description="PAC" evidence="10">
    <location>
        <begin position="466"/>
        <end position="517"/>
    </location>
</feature>
<gene>
    <name evidence="11" type="ORF">ACFR9U_07235</name>
</gene>
<dbReference type="PANTHER" id="PTHR43711">
    <property type="entry name" value="TWO-COMPONENT HISTIDINE KINASE"/>
    <property type="match status" value="1"/>
</dbReference>
<dbReference type="PROSITE" id="PS50113">
    <property type="entry name" value="PAC"/>
    <property type="match status" value="2"/>
</dbReference>
<dbReference type="RefSeq" id="WP_247376060.1">
    <property type="nucleotide sequence ID" value="NZ_JALLGV010000001.1"/>
</dbReference>
<dbReference type="Pfam" id="PF00072">
    <property type="entry name" value="Response_reg"/>
    <property type="match status" value="1"/>
</dbReference>
<dbReference type="SMART" id="SM00086">
    <property type="entry name" value="PAC"/>
    <property type="match status" value="2"/>
</dbReference>
<dbReference type="InterPro" id="IPR036097">
    <property type="entry name" value="HisK_dim/P_sf"/>
</dbReference>
<dbReference type="Proteomes" id="UP001597119">
    <property type="component" value="Unassembled WGS sequence"/>
</dbReference>
<protein>
    <recommendedName>
        <fullName evidence="2">histidine kinase</fullName>
        <ecNumber evidence="2">2.7.13.3</ecNumber>
    </recommendedName>
</protein>
<dbReference type="EC" id="2.7.13.3" evidence="2"/>
<dbReference type="SUPFAM" id="SSF55874">
    <property type="entry name" value="ATPase domain of HSP90 chaperone/DNA topoisomerase II/histidine kinase"/>
    <property type="match status" value="1"/>
</dbReference>
<proteinExistence type="predicted"/>
<dbReference type="Pfam" id="PF00989">
    <property type="entry name" value="PAS"/>
    <property type="match status" value="2"/>
</dbReference>
<evidence type="ECO:0000259" key="8">
    <source>
        <dbReference type="PROSITE" id="PS50110"/>
    </source>
</evidence>
<comment type="caution">
    <text evidence="11">The sequence shown here is derived from an EMBL/GenBank/DDBJ whole genome shotgun (WGS) entry which is preliminary data.</text>
</comment>
<dbReference type="InterPro" id="IPR013656">
    <property type="entry name" value="PAS_4"/>
</dbReference>
<feature type="domain" description="PAS" evidence="9">
    <location>
        <begin position="152"/>
        <end position="223"/>
    </location>
</feature>
<dbReference type="Pfam" id="PF00512">
    <property type="entry name" value="HisKA"/>
    <property type="match status" value="1"/>
</dbReference>
<dbReference type="InterPro" id="IPR011006">
    <property type="entry name" value="CheY-like_superfamily"/>
</dbReference>
<evidence type="ECO:0000256" key="1">
    <source>
        <dbReference type="ARBA" id="ARBA00000085"/>
    </source>
</evidence>
<dbReference type="SMART" id="SM00091">
    <property type="entry name" value="PAS"/>
    <property type="match status" value="3"/>
</dbReference>
<dbReference type="SMART" id="SM00388">
    <property type="entry name" value="HisKA"/>
    <property type="match status" value="1"/>
</dbReference>
<dbReference type="SUPFAM" id="SSF47384">
    <property type="entry name" value="Homodimeric domain of signal transducing histidine kinase"/>
    <property type="match status" value="1"/>
</dbReference>
<dbReference type="AlphaFoldDB" id="A0ABD6C9A0"/>
<feature type="domain" description="PAS" evidence="9">
    <location>
        <begin position="393"/>
        <end position="464"/>
    </location>
</feature>
<dbReference type="InterPro" id="IPR000700">
    <property type="entry name" value="PAS-assoc_C"/>
</dbReference>
<accession>A0ABD6C9A0</accession>
<dbReference type="InterPro" id="IPR013767">
    <property type="entry name" value="PAS_fold"/>
</dbReference>
<dbReference type="Gene3D" id="3.30.565.10">
    <property type="entry name" value="Histidine kinase-like ATPase, C-terminal domain"/>
    <property type="match status" value="1"/>
</dbReference>
<dbReference type="Gene3D" id="3.30.450.20">
    <property type="entry name" value="PAS domain"/>
    <property type="match status" value="3"/>
</dbReference>
<evidence type="ECO:0000256" key="2">
    <source>
        <dbReference type="ARBA" id="ARBA00012438"/>
    </source>
</evidence>
<organism evidence="11 12">
    <name type="scientific">Halorientalis brevis</name>
    <dbReference type="NCBI Taxonomy" id="1126241"/>
    <lineage>
        <taxon>Archaea</taxon>
        <taxon>Methanobacteriati</taxon>
        <taxon>Methanobacteriota</taxon>
        <taxon>Stenosarchaea group</taxon>
        <taxon>Halobacteria</taxon>
        <taxon>Halobacteriales</taxon>
        <taxon>Haloarculaceae</taxon>
        <taxon>Halorientalis</taxon>
    </lineage>
</organism>
<dbReference type="GO" id="GO:0000160">
    <property type="term" value="P:phosphorelay signal transduction system"/>
    <property type="evidence" value="ECO:0007669"/>
    <property type="project" value="UniProtKB-KW"/>
</dbReference>
<dbReference type="Pfam" id="PF08448">
    <property type="entry name" value="PAS_4"/>
    <property type="match status" value="1"/>
</dbReference>
<evidence type="ECO:0000259" key="7">
    <source>
        <dbReference type="PROSITE" id="PS50109"/>
    </source>
</evidence>
<dbReference type="PROSITE" id="PS50112">
    <property type="entry name" value="PAS"/>
    <property type="match status" value="3"/>
</dbReference>
<comment type="catalytic activity">
    <reaction evidence="1">
        <text>ATP + protein L-histidine = ADP + protein N-phospho-L-histidine.</text>
        <dbReference type="EC" id="2.7.13.3"/>
    </reaction>
</comment>
<dbReference type="InterPro" id="IPR005467">
    <property type="entry name" value="His_kinase_dom"/>
</dbReference>
<sequence>MTSSFSQLSQSWQPSGDGLENAAPSVLLVDDDDRFGSVVGEYLEAEHGYDVATESSAEDALDRLETAPQISCVVSDYAMPGMDGLELLQEVDERFPNLPFIMFAGQGSERVASRAIQLGADDYLEKDTGETRYELLATRIDSCVTISRQQQKLRDLYAAIEDAGHAMLVTDTDGTITYVNPSMEAISGYTSEELVGETPALLKSGEHDRAFYQELWGTILDGEVWEGEVVNERKTGERYVIDQTISPITSEGAITGFVAINRDITEQKAHERELEFFAQAFDQVGTGIAAYDEDGTVQYANEAYADMLGTTIEELMGRPIVDVNPDLDADRFAAYWDSFDVGETRRAESIHQRLDTDETFPVDTVTTNITVDGEELHVGTIQDITERKEREQALQMFREAVEQAGHAVVVTDTDGTIEYVNPAFEEITGYDREEALGETPELLKSGEHDQEFYQDLWATILDGEVWKGEIVDERKNGDELVIEQTISPITEDGEIAHFVAINHDVTERKRQKRELKRQNDRLETFGRTVAHDLRNPLSVMEGYLDVARQADDPCAALDEIQTAVDRMEELIEELLALAEQGKTVLDPAPASLEDVAVTAWAHVDTARMQLDVVDDDQLMMDDGRVVQLFENLFRNAREHGGADATVRVGTLPDGFYVEDTGPGIPPDKRDAVLKSGFTTSKDGTGFGLAIVTQIADAHDWTVSITDGSDGGARFEFRDVDRP</sequence>
<dbReference type="CDD" id="cd00082">
    <property type="entry name" value="HisKA"/>
    <property type="match status" value="1"/>
</dbReference>
<keyword evidence="3" id="KW-0808">Transferase</keyword>